<proteinExistence type="predicted"/>
<name>A9HT75_GLUDA</name>
<dbReference type="InterPro" id="IPR023346">
    <property type="entry name" value="Lysozyme-like_dom_sf"/>
</dbReference>
<dbReference type="CDD" id="cd13400">
    <property type="entry name" value="LT_IagB-like"/>
    <property type="match status" value="1"/>
</dbReference>
<dbReference type="SUPFAM" id="SSF53955">
    <property type="entry name" value="Lysozyme-like"/>
    <property type="match status" value="1"/>
</dbReference>
<dbReference type="KEGG" id="gdi:GDI3905"/>
<geneLocation type="plasmid" evidence="1 2">
    <name>pGDIPal5I</name>
</geneLocation>
<dbReference type="OrthoDB" id="9808681at2"/>
<gene>
    <name evidence="1" type="ordered locus">GDI3905</name>
</gene>
<dbReference type="CAZy" id="GH23">
    <property type="family name" value="Glycoside Hydrolase Family 23"/>
</dbReference>
<keyword evidence="2" id="KW-1185">Reference proteome</keyword>
<dbReference type="Proteomes" id="UP000001176">
    <property type="component" value="Plasmid pGDIPal5I"/>
</dbReference>
<reference evidence="2" key="1">
    <citation type="journal article" date="2009" name="BMC Genomics">
        <title>Complete genome sequence of the sugarcane nitrogen-fixing endophyte Gluconacetobacter diazotrophicus Pal5.</title>
        <authorList>
            <person name="Bertalan M."/>
            <person name="Albano R."/>
            <person name="Padua V."/>
            <person name="Rouws L."/>
            <person name="Rojas C."/>
            <person name="Hemerly A."/>
            <person name="Teixeira K."/>
            <person name="Schwab S."/>
            <person name="Araujo J."/>
            <person name="Oliveira A."/>
            <person name="Franca L."/>
            <person name="Magalhaes V."/>
            <person name="Alqueres S."/>
            <person name="Cardoso A."/>
            <person name="Almeida W."/>
            <person name="Loureiro M.M."/>
            <person name="Nogueira E."/>
            <person name="Cidade D."/>
            <person name="Oliveira D."/>
            <person name="Simao T."/>
            <person name="Macedo J."/>
            <person name="Valadao A."/>
            <person name="Dreschsel M."/>
            <person name="Freitas F."/>
            <person name="Vidal M."/>
            <person name="Guedes H."/>
            <person name="Rodrigues E."/>
            <person name="Meneses C."/>
            <person name="Brioso P."/>
            <person name="Pozzer L."/>
            <person name="Figueiredo D."/>
            <person name="Montano H."/>
            <person name="Junior J."/>
            <person name="Filho G."/>
            <person name="Flores V."/>
            <person name="Ferreira B."/>
            <person name="Branco A."/>
            <person name="Gonzalez P."/>
            <person name="Guillobel H."/>
            <person name="Lemos M."/>
            <person name="Seibel L."/>
            <person name="Macedo J."/>
            <person name="Alves-Ferreira M."/>
            <person name="Sachetto-Martins G."/>
            <person name="Coelho A."/>
            <person name="Santos E."/>
            <person name="Amaral G."/>
            <person name="Neves A."/>
            <person name="Pacheco A.B."/>
            <person name="Carvalho D."/>
            <person name="Lery L."/>
            <person name="Bisch P."/>
            <person name="Rossle S.C."/>
            <person name="Urmenyi T."/>
            <person name="Kruger W.V."/>
            <person name="Martins O."/>
            <person name="Baldani J.I."/>
            <person name="Ferreira P.C."/>
        </authorList>
    </citation>
    <scope>NUCLEOTIDE SEQUENCE [LARGE SCALE GENOMIC DNA]</scope>
    <source>
        <strain evidence="2">ATCC 49037 / DSM 5601 / CCUG 37298 / CIP 103539 / LMG 7603 / PAl5</strain>
        <plasmid evidence="2">pGDIPal5I</plasmid>
    </source>
</reference>
<evidence type="ECO:0000313" key="1">
    <source>
        <dbReference type="EMBL" id="CAP57869.1"/>
    </source>
</evidence>
<protein>
    <submittedName>
        <fullName evidence="1">Type IV pili</fullName>
    </submittedName>
</protein>
<dbReference type="RefSeq" id="WP_012222244.1">
    <property type="nucleotide sequence ID" value="NC_010124.1"/>
</dbReference>
<sequence length="130" mass="14036">MIATAHAYHFPVPVLQGIHSVEGGAVGTVAHNKNGTSDLGLMQVNTSWIPVLSYATGLDQPTIRARLTNDACFNVAMAGGILDLYRQEAHGNIWKAVGFYHSHTTPLSLGYQAQVLTASISDMLKQMKEE</sequence>
<accession>A9HT75</accession>
<dbReference type="EMBL" id="AM889287">
    <property type="protein sequence ID" value="CAP57869.1"/>
    <property type="molecule type" value="Genomic_DNA"/>
</dbReference>
<organism evidence="1 2">
    <name type="scientific">Gluconacetobacter diazotrophicus (strain ATCC 49037 / DSM 5601 / CCUG 37298 / CIP 103539 / LMG 7603 / PAl5)</name>
    <dbReference type="NCBI Taxonomy" id="272568"/>
    <lineage>
        <taxon>Bacteria</taxon>
        <taxon>Pseudomonadati</taxon>
        <taxon>Pseudomonadota</taxon>
        <taxon>Alphaproteobacteria</taxon>
        <taxon>Acetobacterales</taxon>
        <taxon>Acetobacteraceae</taxon>
        <taxon>Gluconacetobacter</taxon>
    </lineage>
</organism>
<dbReference type="AlphaFoldDB" id="A9HT75"/>
<evidence type="ECO:0000313" key="2">
    <source>
        <dbReference type="Proteomes" id="UP000001176"/>
    </source>
</evidence>
<keyword evidence="1" id="KW-0614">Plasmid</keyword>